<dbReference type="InterPro" id="IPR001789">
    <property type="entry name" value="Sig_transdc_resp-reg_receiver"/>
</dbReference>
<dbReference type="Pfam" id="PF00072">
    <property type="entry name" value="Response_reg"/>
    <property type="match status" value="1"/>
</dbReference>
<dbReference type="AlphaFoldDB" id="A0AAU8FML9"/>
<dbReference type="PANTHER" id="PTHR44520">
    <property type="entry name" value="RESPONSE REGULATOR RCP1-RELATED"/>
    <property type="match status" value="1"/>
</dbReference>
<proteinExistence type="predicted"/>
<accession>A0AAU8FML9</accession>
<reference evidence="3" key="1">
    <citation type="submission" date="2024-06" db="EMBL/GenBank/DDBJ databases">
        <title>Sequencing and assembly of the genome of Dyadobacter sp. strain 676, a symbiont of Cyamopsis tetragonoloba.</title>
        <authorList>
            <person name="Guro P."/>
            <person name="Sazanova A."/>
            <person name="Kuznetsova I."/>
            <person name="Belimov A."/>
            <person name="Safronova V."/>
        </authorList>
    </citation>
    <scope>NUCLEOTIDE SEQUENCE</scope>
    <source>
        <strain evidence="3">676</strain>
    </source>
</reference>
<evidence type="ECO:0000256" key="1">
    <source>
        <dbReference type="PROSITE-ProRule" id="PRU00169"/>
    </source>
</evidence>
<sequence>MSKKEIYLVEDSGDFRRLVRTIFSKFLPEYHLRSFQGGQELYQYMILQSAEQFKGRRPGLIIMDLNLPAIGGLELLKLIRRTPSNTETEWKSIPIVILSGSAGQEEINKCYQAGANSFFVKPVDFEELHVLLETMCRYWIDYNRLARTDISHSIPAQ</sequence>
<dbReference type="SMART" id="SM00448">
    <property type="entry name" value="REC"/>
    <property type="match status" value="1"/>
</dbReference>
<feature type="modified residue" description="4-aspartylphosphate" evidence="1">
    <location>
        <position position="64"/>
    </location>
</feature>
<keyword evidence="1" id="KW-0597">Phosphoprotein</keyword>
<evidence type="ECO:0000259" key="2">
    <source>
        <dbReference type="PROSITE" id="PS50110"/>
    </source>
</evidence>
<organism evidence="3">
    <name type="scientific">Dyadobacter sp. 676</name>
    <dbReference type="NCBI Taxonomy" id="3088362"/>
    <lineage>
        <taxon>Bacteria</taxon>
        <taxon>Pseudomonadati</taxon>
        <taxon>Bacteroidota</taxon>
        <taxon>Cytophagia</taxon>
        <taxon>Cytophagales</taxon>
        <taxon>Spirosomataceae</taxon>
        <taxon>Dyadobacter</taxon>
    </lineage>
</organism>
<dbReference type="SUPFAM" id="SSF52172">
    <property type="entry name" value="CheY-like"/>
    <property type="match status" value="1"/>
</dbReference>
<dbReference type="InterPro" id="IPR011006">
    <property type="entry name" value="CheY-like_superfamily"/>
</dbReference>
<dbReference type="Gene3D" id="3.40.50.2300">
    <property type="match status" value="1"/>
</dbReference>
<name>A0AAU8FML9_9BACT</name>
<evidence type="ECO:0000313" key="3">
    <source>
        <dbReference type="EMBL" id="XCH25779.1"/>
    </source>
</evidence>
<gene>
    <name evidence="3" type="ORF">ABV298_05005</name>
</gene>
<protein>
    <submittedName>
        <fullName evidence="3">Response regulator</fullName>
    </submittedName>
</protein>
<dbReference type="PROSITE" id="PS50110">
    <property type="entry name" value="RESPONSE_REGULATORY"/>
    <property type="match status" value="1"/>
</dbReference>
<feature type="domain" description="Response regulatory" evidence="2">
    <location>
        <begin position="5"/>
        <end position="136"/>
    </location>
</feature>
<dbReference type="InterPro" id="IPR052893">
    <property type="entry name" value="TCS_response_regulator"/>
</dbReference>
<dbReference type="EMBL" id="CP159289">
    <property type="protein sequence ID" value="XCH25779.1"/>
    <property type="molecule type" value="Genomic_DNA"/>
</dbReference>
<dbReference type="GO" id="GO:0000160">
    <property type="term" value="P:phosphorelay signal transduction system"/>
    <property type="evidence" value="ECO:0007669"/>
    <property type="project" value="InterPro"/>
</dbReference>
<dbReference type="RefSeq" id="WP_353721076.1">
    <property type="nucleotide sequence ID" value="NZ_CP159289.1"/>
</dbReference>